<evidence type="ECO:0000259" key="3">
    <source>
        <dbReference type="PROSITE" id="PS50110"/>
    </source>
</evidence>
<dbReference type="InterPro" id="IPR001789">
    <property type="entry name" value="Sig_transdc_resp-reg_receiver"/>
</dbReference>
<dbReference type="PROSITE" id="PS50110">
    <property type="entry name" value="RESPONSE_REGULATORY"/>
    <property type="match status" value="1"/>
</dbReference>
<dbReference type="SMART" id="SM00850">
    <property type="entry name" value="LytTR"/>
    <property type="match status" value="1"/>
</dbReference>
<dbReference type="PANTHER" id="PTHR48111">
    <property type="entry name" value="REGULATOR OF RPOS"/>
    <property type="match status" value="1"/>
</dbReference>
<evidence type="ECO:0000256" key="1">
    <source>
        <dbReference type="ARBA" id="ARBA00023125"/>
    </source>
</evidence>
<keyword evidence="2" id="KW-0597">Phosphoprotein</keyword>
<feature type="domain" description="Response regulatory" evidence="3">
    <location>
        <begin position="6"/>
        <end position="123"/>
    </location>
</feature>
<dbReference type="InterPro" id="IPR039420">
    <property type="entry name" value="WalR-like"/>
</dbReference>
<dbReference type="EMBL" id="CP041730">
    <property type="protein sequence ID" value="QDQ26888.1"/>
    <property type="molecule type" value="Genomic_DNA"/>
</dbReference>
<dbReference type="Gene3D" id="3.40.50.2300">
    <property type="match status" value="1"/>
</dbReference>
<feature type="domain" description="HTH LytTR-type" evidence="4">
    <location>
        <begin position="144"/>
        <end position="253"/>
    </location>
</feature>
<dbReference type="InterPro" id="IPR007492">
    <property type="entry name" value="LytTR_DNA-bd_dom"/>
</dbReference>
<dbReference type="Pfam" id="PF00072">
    <property type="entry name" value="Response_reg"/>
    <property type="match status" value="1"/>
</dbReference>
<dbReference type="KEGG" id="cari:FNU76_11240"/>
<dbReference type="InterPro" id="IPR011006">
    <property type="entry name" value="CheY-like_superfamily"/>
</dbReference>
<dbReference type="Pfam" id="PF04397">
    <property type="entry name" value="LytTR"/>
    <property type="match status" value="1"/>
</dbReference>
<dbReference type="Gene3D" id="2.40.50.1020">
    <property type="entry name" value="LytTr DNA-binding domain"/>
    <property type="match status" value="1"/>
</dbReference>
<reference evidence="6" key="1">
    <citation type="submission" date="2019-07" db="EMBL/GenBank/DDBJ databases">
        <title>Chitinimonas sp. nov., isolated from Ny-Alesund, arctica soil.</title>
        <authorList>
            <person name="Xu Q."/>
            <person name="Peng F."/>
        </authorList>
    </citation>
    <scope>NUCLEOTIDE SEQUENCE [LARGE SCALE GENOMIC DNA]</scope>
    <source>
        <strain evidence="6">R3-44</strain>
    </source>
</reference>
<evidence type="ECO:0000313" key="5">
    <source>
        <dbReference type="EMBL" id="QDQ26888.1"/>
    </source>
</evidence>
<protein>
    <submittedName>
        <fullName evidence="5">Response regulator transcription factor</fullName>
    </submittedName>
</protein>
<dbReference type="GO" id="GO:0005829">
    <property type="term" value="C:cytosol"/>
    <property type="evidence" value="ECO:0007669"/>
    <property type="project" value="TreeGrafter"/>
</dbReference>
<dbReference type="RefSeq" id="WP_144278281.1">
    <property type="nucleotide sequence ID" value="NZ_CP041730.1"/>
</dbReference>
<proteinExistence type="predicted"/>
<dbReference type="GO" id="GO:0000976">
    <property type="term" value="F:transcription cis-regulatory region binding"/>
    <property type="evidence" value="ECO:0007669"/>
    <property type="project" value="TreeGrafter"/>
</dbReference>
<dbReference type="AlphaFoldDB" id="A0A516SFS8"/>
<evidence type="ECO:0000313" key="6">
    <source>
        <dbReference type="Proteomes" id="UP000317550"/>
    </source>
</evidence>
<dbReference type="GO" id="GO:0006355">
    <property type="term" value="P:regulation of DNA-templated transcription"/>
    <property type="evidence" value="ECO:0007669"/>
    <property type="project" value="TreeGrafter"/>
</dbReference>
<feature type="modified residue" description="4-aspartylphosphate" evidence="2">
    <location>
        <position position="60"/>
    </location>
</feature>
<keyword evidence="6" id="KW-1185">Reference proteome</keyword>
<dbReference type="Proteomes" id="UP000317550">
    <property type="component" value="Chromosome"/>
</dbReference>
<evidence type="ECO:0000256" key="2">
    <source>
        <dbReference type="PROSITE-ProRule" id="PRU00169"/>
    </source>
</evidence>
<dbReference type="GO" id="GO:0032993">
    <property type="term" value="C:protein-DNA complex"/>
    <property type="evidence" value="ECO:0007669"/>
    <property type="project" value="TreeGrafter"/>
</dbReference>
<evidence type="ECO:0000259" key="4">
    <source>
        <dbReference type="PROSITE" id="PS50930"/>
    </source>
</evidence>
<dbReference type="PROSITE" id="PS50930">
    <property type="entry name" value="HTH_LYTTR"/>
    <property type="match status" value="1"/>
</dbReference>
<organism evidence="5 6">
    <name type="scientific">Chitinimonas arctica</name>
    <dbReference type="NCBI Taxonomy" id="2594795"/>
    <lineage>
        <taxon>Bacteria</taxon>
        <taxon>Pseudomonadati</taxon>
        <taxon>Pseudomonadota</taxon>
        <taxon>Betaproteobacteria</taxon>
        <taxon>Neisseriales</taxon>
        <taxon>Chitinibacteraceae</taxon>
        <taxon>Chitinimonas</taxon>
    </lineage>
</organism>
<sequence>MTTTLRLFLVDDEPPALNRLQDILADCRAQYPHEVVGTAQTGQEAIEKLSQQPADLVLTDINMPGMNGLELARHLGRLHHRPAVVFCTAFDEFAVQAFEVHALDYLLKPIRQERLESALARARELPHASSDALASISTTARRYFSVAERGRVRLVPVEAALFLKAELKYVTLRTREGEFLLEESLTQLETEFGERFLRIHRNCLIAVSKLQGFERGHDEGDGHWMAMIEGCTEKLPVSRRQVHVVRDFRRGEVG</sequence>
<dbReference type="OrthoDB" id="236568at2"/>
<accession>A0A516SFS8</accession>
<gene>
    <name evidence="5" type="ORF">FNU76_11240</name>
</gene>
<dbReference type="SMART" id="SM00448">
    <property type="entry name" value="REC"/>
    <property type="match status" value="1"/>
</dbReference>
<dbReference type="GO" id="GO:0000156">
    <property type="term" value="F:phosphorelay response regulator activity"/>
    <property type="evidence" value="ECO:0007669"/>
    <property type="project" value="TreeGrafter"/>
</dbReference>
<dbReference type="SUPFAM" id="SSF52172">
    <property type="entry name" value="CheY-like"/>
    <property type="match status" value="1"/>
</dbReference>
<keyword evidence="1" id="KW-0238">DNA-binding</keyword>
<dbReference type="PANTHER" id="PTHR48111:SF3">
    <property type="entry name" value="TRANSCRIPTIONAL REGULATORY PROTEIN BTSR"/>
    <property type="match status" value="1"/>
</dbReference>
<name>A0A516SFS8_9NEIS</name>